<evidence type="ECO:0000313" key="3">
    <source>
        <dbReference type="Proteomes" id="UP001234178"/>
    </source>
</evidence>
<feature type="region of interest" description="Disordered" evidence="1">
    <location>
        <begin position="1"/>
        <end position="21"/>
    </location>
</feature>
<organism evidence="2 3">
    <name type="scientific">Daphnia magna</name>
    <dbReference type="NCBI Taxonomy" id="35525"/>
    <lineage>
        <taxon>Eukaryota</taxon>
        <taxon>Metazoa</taxon>
        <taxon>Ecdysozoa</taxon>
        <taxon>Arthropoda</taxon>
        <taxon>Crustacea</taxon>
        <taxon>Branchiopoda</taxon>
        <taxon>Diplostraca</taxon>
        <taxon>Cladocera</taxon>
        <taxon>Anomopoda</taxon>
        <taxon>Daphniidae</taxon>
        <taxon>Daphnia</taxon>
    </lineage>
</organism>
<reference evidence="2 3" key="1">
    <citation type="journal article" date="2023" name="Nucleic Acids Res.">
        <title>The hologenome of Daphnia magna reveals possible DNA methylation and microbiome-mediated evolution of the host genome.</title>
        <authorList>
            <person name="Chaturvedi A."/>
            <person name="Li X."/>
            <person name="Dhandapani V."/>
            <person name="Marshall H."/>
            <person name="Kissane S."/>
            <person name="Cuenca-Cambronero M."/>
            <person name="Asole G."/>
            <person name="Calvet F."/>
            <person name="Ruiz-Romero M."/>
            <person name="Marangio P."/>
            <person name="Guigo R."/>
            <person name="Rago D."/>
            <person name="Mirbahai L."/>
            <person name="Eastwood N."/>
            <person name="Colbourne J.K."/>
            <person name="Zhou J."/>
            <person name="Mallon E."/>
            <person name="Orsini L."/>
        </authorList>
    </citation>
    <scope>NUCLEOTIDE SEQUENCE [LARGE SCALE GENOMIC DNA]</scope>
    <source>
        <strain evidence="2">LRV0_1</strain>
    </source>
</reference>
<dbReference type="EMBL" id="JAOYFB010000005">
    <property type="protein sequence ID" value="KAK4015099.1"/>
    <property type="molecule type" value="Genomic_DNA"/>
</dbReference>
<protein>
    <submittedName>
        <fullName evidence="2">Uncharacterized protein</fullName>
    </submittedName>
</protein>
<name>A0ABQ9ZRJ0_9CRUS</name>
<evidence type="ECO:0000256" key="1">
    <source>
        <dbReference type="SAM" id="MobiDB-lite"/>
    </source>
</evidence>
<proteinExistence type="predicted"/>
<evidence type="ECO:0000313" key="2">
    <source>
        <dbReference type="EMBL" id="KAK4015099.1"/>
    </source>
</evidence>
<accession>A0ABQ9ZRJ0</accession>
<dbReference type="Proteomes" id="UP001234178">
    <property type="component" value="Unassembled WGS sequence"/>
</dbReference>
<sequence>MITKPVSLDAARRARSDGEGPTVIGYTVRPQTIFKARKMMMGLYLPILGIRRQKRSHLNGASDSENFSTAAIA</sequence>
<comment type="caution">
    <text evidence="2">The sequence shown here is derived from an EMBL/GenBank/DDBJ whole genome shotgun (WGS) entry which is preliminary data.</text>
</comment>
<keyword evidence="3" id="KW-1185">Reference proteome</keyword>
<gene>
    <name evidence="2" type="ORF">OUZ56_030089</name>
</gene>